<dbReference type="GeneID" id="33330923"/>
<dbReference type="KEGG" id="tgg:A3K92_00205"/>
<dbReference type="GO" id="GO:0003677">
    <property type="term" value="F:DNA binding"/>
    <property type="evidence" value="ECO:0007669"/>
    <property type="project" value="InterPro"/>
</dbReference>
<sequence>MRTPAVYLAEVIMPYLRAKIAEVLYKGNFKQAEIADYLGVTQAMVSKYLSGKYKKPPDELARKIEEIAEEVGRFILYGGTKEEAIVLVSRRLVELFQSGFLCRFYAEYAGISEEACHTIYLTSGKGEVLEKLSLALRRLTALQNFGELIPEVRSNFAYSVQSPLGPEDVAAVPGRITLAKGKPYALPPEFGASRFTAGILVEVGKLRPEVRCVLNIRYGEDVERALKLLRFKVARVSTEGLEEREAVKKIASPFSIDLYDVVIDEGGHGVEPVVYIFGRDPFEVVDKIERLLRVLGGEGE</sequence>
<evidence type="ECO:0000313" key="3">
    <source>
        <dbReference type="Proteomes" id="UP000250134"/>
    </source>
</evidence>
<dbReference type="Pfam" id="PF01381">
    <property type="entry name" value="HTH_3"/>
    <property type="match status" value="1"/>
</dbReference>
<dbReference type="EMBL" id="CP014855">
    <property type="protein sequence ID" value="ASJ00014.1"/>
    <property type="molecule type" value="Genomic_DNA"/>
</dbReference>
<keyword evidence="2" id="KW-0808">Transferase</keyword>
<dbReference type="OrthoDB" id="26806at2157"/>
<dbReference type="InterPro" id="IPR010982">
    <property type="entry name" value="Lambda_DNA-bd_dom_sf"/>
</dbReference>
<accession>A0A2Z2M835</accession>
<gene>
    <name evidence="2" type="ORF">A3K92_00205</name>
</gene>
<evidence type="ECO:0000313" key="2">
    <source>
        <dbReference type="EMBL" id="ASJ00014.1"/>
    </source>
</evidence>
<dbReference type="Gene3D" id="1.10.260.40">
    <property type="entry name" value="lambda repressor-like DNA-binding domains"/>
    <property type="match status" value="1"/>
</dbReference>
<dbReference type="SUPFAM" id="SSF53639">
    <property type="entry name" value="AraD/HMP-PK domain-like"/>
    <property type="match status" value="1"/>
</dbReference>
<protein>
    <submittedName>
        <fullName evidence="2">Phosphomethylpyrimidine kinase</fullName>
    </submittedName>
</protein>
<reference evidence="2 3" key="1">
    <citation type="submission" date="2016-03" db="EMBL/GenBank/DDBJ databases">
        <title>Complete genome sequence of Thermococcus gorgonarius.</title>
        <authorList>
            <person name="Oger P.M."/>
        </authorList>
    </citation>
    <scope>NUCLEOTIDE SEQUENCE [LARGE SCALE GENOMIC DNA]</scope>
    <source>
        <strain evidence="2 3">W-12</strain>
    </source>
</reference>
<dbReference type="GO" id="GO:0016301">
    <property type="term" value="F:kinase activity"/>
    <property type="evidence" value="ECO:0007669"/>
    <property type="project" value="UniProtKB-KW"/>
</dbReference>
<dbReference type="Gene3D" id="3.40.225.10">
    <property type="entry name" value="Class II aldolase/adducin N-terminal domain"/>
    <property type="match status" value="1"/>
</dbReference>
<dbReference type="PANTHER" id="PTHR40730">
    <property type="entry name" value="TRANSCRIPTIONAL REGULATOR PROTEIN-LIKE PROTEIN"/>
    <property type="match status" value="1"/>
</dbReference>
<dbReference type="RefSeq" id="WP_088884358.1">
    <property type="nucleotide sequence ID" value="NZ_CP014855.1"/>
</dbReference>
<dbReference type="Pfam" id="PF10120">
    <property type="entry name" value="ThiN"/>
    <property type="match status" value="1"/>
</dbReference>
<keyword evidence="3" id="KW-1185">Reference proteome</keyword>
<name>A0A2Z2M835_THEGO</name>
<dbReference type="SUPFAM" id="SSF47413">
    <property type="entry name" value="lambda repressor-like DNA-binding domains"/>
    <property type="match status" value="1"/>
</dbReference>
<keyword evidence="2" id="KW-0418">Kinase</keyword>
<feature type="domain" description="HTH cro/C1-type" evidence="1">
    <location>
        <begin position="28"/>
        <end position="67"/>
    </location>
</feature>
<dbReference type="InterPro" id="IPR001387">
    <property type="entry name" value="Cro/C1-type_HTH"/>
</dbReference>
<dbReference type="Proteomes" id="UP000250134">
    <property type="component" value="Chromosome"/>
</dbReference>
<evidence type="ECO:0000259" key="1">
    <source>
        <dbReference type="PROSITE" id="PS50943"/>
    </source>
</evidence>
<dbReference type="InterPro" id="IPR036409">
    <property type="entry name" value="Aldolase_II/adducin_N_sf"/>
</dbReference>
<dbReference type="InterPro" id="IPR019293">
    <property type="entry name" value="ThiN"/>
</dbReference>
<dbReference type="PROSITE" id="PS50943">
    <property type="entry name" value="HTH_CROC1"/>
    <property type="match status" value="1"/>
</dbReference>
<proteinExistence type="predicted"/>
<dbReference type="AlphaFoldDB" id="A0A2Z2M835"/>
<dbReference type="PANTHER" id="PTHR40730:SF4">
    <property type="entry name" value="TRANSCRIPTIONAL REGULATOR"/>
    <property type="match status" value="1"/>
</dbReference>
<organism evidence="2 3">
    <name type="scientific">Thermococcus gorgonarius</name>
    <dbReference type="NCBI Taxonomy" id="71997"/>
    <lineage>
        <taxon>Archaea</taxon>
        <taxon>Methanobacteriati</taxon>
        <taxon>Methanobacteriota</taxon>
        <taxon>Thermococci</taxon>
        <taxon>Thermococcales</taxon>
        <taxon>Thermococcaceae</taxon>
        <taxon>Thermococcus</taxon>
    </lineage>
</organism>